<reference evidence="2" key="2">
    <citation type="submission" date="2022-10" db="EMBL/GenBank/DDBJ databases">
        <authorList>
            <consortium name="ENA_rothamsted_submissions"/>
            <consortium name="culmorum"/>
            <person name="King R."/>
        </authorList>
    </citation>
    <scope>NUCLEOTIDE SEQUENCE</scope>
</reference>
<evidence type="ECO:0008006" key="4">
    <source>
        <dbReference type="Google" id="ProtNLM"/>
    </source>
</evidence>
<accession>A0A9P0IL86</accession>
<dbReference type="Proteomes" id="UP001153620">
    <property type="component" value="Chromosome 1"/>
</dbReference>
<sequence>MIAIVKLKMLFATLANTRMRIPLLCLFLAADISVGLRDVRVTIPTAIKRGDNALLICNYDMEGDSLYSIKWYKGKREFYRYTPKEPQSIKTFPVAGINVETSLSNASQVVISQVDTNISGKFSCEVSADAPHFNTMIVSGDMQVVDIPEAKPFIDGISTRYRPGDELKGNCSSQFSKPAANLTWTVNDLPASPSQMIFYKLSKNDSNLESTILGIHFPITQQHFVRGKLKLLCTAQIHDIYHQSDERLIEEVRPKILATGTSNMNMYHSINEGELSNPNVGMTHYKADLPSSSNSKNFVHSYLTICWITFYICTICTILFYSLRVGIS</sequence>
<keyword evidence="3" id="KW-1185">Reference proteome</keyword>
<gene>
    <name evidence="2" type="ORF">CHIRRI_LOCUS1228</name>
</gene>
<protein>
    <recommendedName>
        <fullName evidence="4">Ig-like domain-containing protein</fullName>
    </recommendedName>
</protein>
<name>A0A9P0IL86_9DIPT</name>
<keyword evidence="1" id="KW-0812">Transmembrane</keyword>
<dbReference type="AlphaFoldDB" id="A0A9P0IL86"/>
<dbReference type="SUPFAM" id="SSF48726">
    <property type="entry name" value="Immunoglobulin"/>
    <property type="match status" value="1"/>
</dbReference>
<organism evidence="2 3">
    <name type="scientific">Chironomus riparius</name>
    <dbReference type="NCBI Taxonomy" id="315576"/>
    <lineage>
        <taxon>Eukaryota</taxon>
        <taxon>Metazoa</taxon>
        <taxon>Ecdysozoa</taxon>
        <taxon>Arthropoda</taxon>
        <taxon>Hexapoda</taxon>
        <taxon>Insecta</taxon>
        <taxon>Pterygota</taxon>
        <taxon>Neoptera</taxon>
        <taxon>Endopterygota</taxon>
        <taxon>Diptera</taxon>
        <taxon>Nematocera</taxon>
        <taxon>Chironomoidea</taxon>
        <taxon>Chironomidae</taxon>
        <taxon>Chironominae</taxon>
        <taxon>Chironomus</taxon>
    </lineage>
</organism>
<keyword evidence="1" id="KW-1133">Transmembrane helix</keyword>
<evidence type="ECO:0000313" key="3">
    <source>
        <dbReference type="Proteomes" id="UP001153620"/>
    </source>
</evidence>
<keyword evidence="1" id="KW-0472">Membrane</keyword>
<dbReference type="Gene3D" id="2.60.40.10">
    <property type="entry name" value="Immunoglobulins"/>
    <property type="match status" value="1"/>
</dbReference>
<dbReference type="InterPro" id="IPR036179">
    <property type="entry name" value="Ig-like_dom_sf"/>
</dbReference>
<dbReference type="InterPro" id="IPR013783">
    <property type="entry name" value="Ig-like_fold"/>
</dbReference>
<dbReference type="EMBL" id="OU895877">
    <property type="protein sequence ID" value="CAH1709557.1"/>
    <property type="molecule type" value="Genomic_DNA"/>
</dbReference>
<evidence type="ECO:0000256" key="1">
    <source>
        <dbReference type="SAM" id="Phobius"/>
    </source>
</evidence>
<dbReference type="GO" id="GO:0008045">
    <property type="term" value="P:motor neuron axon guidance"/>
    <property type="evidence" value="ECO:0007669"/>
    <property type="project" value="TreeGrafter"/>
</dbReference>
<dbReference type="PANTHER" id="PTHR21261:SF8">
    <property type="entry name" value="BEATEN PATH IA, ISOFORM B-RELATED"/>
    <property type="match status" value="1"/>
</dbReference>
<feature type="transmembrane region" description="Helical" evidence="1">
    <location>
        <begin position="302"/>
        <end position="323"/>
    </location>
</feature>
<proteinExistence type="predicted"/>
<dbReference type="FunFam" id="2.60.40.10:FF:000437">
    <property type="entry name" value="Beat-IIIc, isoform A"/>
    <property type="match status" value="1"/>
</dbReference>
<evidence type="ECO:0000313" key="2">
    <source>
        <dbReference type="EMBL" id="CAH1709557.1"/>
    </source>
</evidence>
<dbReference type="PANTHER" id="PTHR21261">
    <property type="entry name" value="BEAT PROTEIN"/>
    <property type="match status" value="1"/>
</dbReference>
<reference evidence="2" key="1">
    <citation type="submission" date="2022-01" db="EMBL/GenBank/DDBJ databases">
        <authorList>
            <person name="King R."/>
        </authorList>
    </citation>
    <scope>NUCLEOTIDE SEQUENCE</scope>
</reference>